<evidence type="ECO:0000256" key="1">
    <source>
        <dbReference type="SAM" id="MobiDB-lite"/>
    </source>
</evidence>
<keyword evidence="3" id="KW-1185">Reference proteome</keyword>
<evidence type="ECO:0000313" key="2">
    <source>
        <dbReference type="EMBL" id="KAJ7391643.1"/>
    </source>
</evidence>
<sequence>MEDEPQAKRQALGIDFSSLVKEAVFDSQQVEGQVESTTKTDQSQMVTIPSSTTAQETENTQLSGLSQTSEGGNFITMETQPVVMVTESVLHSMQDGHGIVTDYQDNNHSLLGDGDEKLAAQNTQPYTPPEQTTVQPQQTDHDAQYAKIHSPEIPVSVSMEATQDVSVSMETTQDVSVSMETTQDISVSMETASEEARERIPANENSLKTAEGEQSIEDYSTQTPCTETTNNTEQMNVSLMFESGQQLTEEEAPVVTHSSTVPTVNNTPAVFTQ</sequence>
<feature type="compositionally biased region" description="Low complexity" evidence="1">
    <location>
        <begin position="121"/>
        <end position="138"/>
    </location>
</feature>
<organism evidence="2 3">
    <name type="scientific">Desmophyllum pertusum</name>
    <dbReference type="NCBI Taxonomy" id="174260"/>
    <lineage>
        <taxon>Eukaryota</taxon>
        <taxon>Metazoa</taxon>
        <taxon>Cnidaria</taxon>
        <taxon>Anthozoa</taxon>
        <taxon>Hexacorallia</taxon>
        <taxon>Scleractinia</taxon>
        <taxon>Caryophylliina</taxon>
        <taxon>Caryophylliidae</taxon>
        <taxon>Desmophyllum</taxon>
    </lineage>
</organism>
<feature type="region of interest" description="Disordered" evidence="1">
    <location>
        <begin position="30"/>
        <end position="72"/>
    </location>
</feature>
<evidence type="ECO:0000313" key="3">
    <source>
        <dbReference type="Proteomes" id="UP001163046"/>
    </source>
</evidence>
<protein>
    <submittedName>
        <fullName evidence="2">Uncharacterized protein</fullName>
    </submittedName>
</protein>
<feature type="region of interest" description="Disordered" evidence="1">
    <location>
        <begin position="189"/>
        <end position="223"/>
    </location>
</feature>
<dbReference type="Proteomes" id="UP001163046">
    <property type="component" value="Unassembled WGS sequence"/>
</dbReference>
<name>A0A9X0A2C3_9CNID</name>
<accession>A0A9X0A2C3</accession>
<dbReference type="EMBL" id="MU825405">
    <property type="protein sequence ID" value="KAJ7391643.1"/>
    <property type="molecule type" value="Genomic_DNA"/>
</dbReference>
<dbReference type="AlphaFoldDB" id="A0A9X0A2C3"/>
<comment type="caution">
    <text evidence="2">The sequence shown here is derived from an EMBL/GenBank/DDBJ whole genome shotgun (WGS) entry which is preliminary data.</text>
</comment>
<proteinExistence type="predicted"/>
<gene>
    <name evidence="2" type="ORF">OS493_017340</name>
</gene>
<feature type="region of interest" description="Disordered" evidence="1">
    <location>
        <begin position="119"/>
        <end position="140"/>
    </location>
</feature>
<reference evidence="2" key="1">
    <citation type="submission" date="2023-01" db="EMBL/GenBank/DDBJ databases">
        <title>Genome assembly of the deep-sea coral Lophelia pertusa.</title>
        <authorList>
            <person name="Herrera S."/>
            <person name="Cordes E."/>
        </authorList>
    </citation>
    <scope>NUCLEOTIDE SEQUENCE</scope>
    <source>
        <strain evidence="2">USNM1676648</strain>
        <tissue evidence="2">Polyp</tissue>
    </source>
</reference>